<evidence type="ECO:0000259" key="1">
    <source>
        <dbReference type="Pfam" id="PF00117"/>
    </source>
</evidence>
<name>E8T6D8_THEA1</name>
<dbReference type="EMBL" id="CP002444">
    <property type="protein sequence ID" value="ADU96722.1"/>
    <property type="molecule type" value="Genomic_DNA"/>
</dbReference>
<dbReference type="OrthoDB" id="9813383at2"/>
<dbReference type="InterPro" id="IPR017926">
    <property type="entry name" value="GATASE"/>
</dbReference>
<dbReference type="KEGG" id="tam:Theam_0755"/>
<dbReference type="Gene3D" id="3.40.50.880">
    <property type="match status" value="1"/>
</dbReference>
<protein>
    <submittedName>
        <fullName evidence="2">Glutamine amidotransferase class-I</fullName>
    </submittedName>
</protein>
<proteinExistence type="predicted"/>
<dbReference type="FunFam" id="3.40.50.880:FF:000033">
    <property type="entry name" value="Glutamine amidotransferase class-I"/>
    <property type="match status" value="1"/>
</dbReference>
<dbReference type="InterPro" id="IPR029062">
    <property type="entry name" value="Class_I_gatase-like"/>
</dbReference>
<gene>
    <name evidence="2" type="ordered locus">Theam_0755</name>
</gene>
<evidence type="ECO:0000313" key="3">
    <source>
        <dbReference type="Proteomes" id="UP000006362"/>
    </source>
</evidence>
<dbReference type="PANTHER" id="PTHR42695:SF5">
    <property type="entry name" value="GLUTAMINE AMIDOTRANSFERASE YLR126C-RELATED"/>
    <property type="match status" value="1"/>
</dbReference>
<dbReference type="SUPFAM" id="SSF52317">
    <property type="entry name" value="Class I glutamine amidotransferase-like"/>
    <property type="match status" value="1"/>
</dbReference>
<dbReference type="eggNOG" id="COG0518">
    <property type="taxonomic scope" value="Bacteria"/>
</dbReference>
<dbReference type="GO" id="GO:0005829">
    <property type="term" value="C:cytosol"/>
    <property type="evidence" value="ECO:0007669"/>
    <property type="project" value="TreeGrafter"/>
</dbReference>
<dbReference type="Pfam" id="PF00117">
    <property type="entry name" value="GATase"/>
    <property type="match status" value="1"/>
</dbReference>
<evidence type="ECO:0000313" key="2">
    <source>
        <dbReference type="EMBL" id="ADU96722.1"/>
    </source>
</evidence>
<dbReference type="PROSITE" id="PS51273">
    <property type="entry name" value="GATASE_TYPE_1"/>
    <property type="match status" value="1"/>
</dbReference>
<accession>E8T6D8</accession>
<feature type="domain" description="Glutamine amidotransferase" evidence="1">
    <location>
        <begin position="14"/>
        <end position="176"/>
    </location>
</feature>
<dbReference type="GO" id="GO:0016740">
    <property type="term" value="F:transferase activity"/>
    <property type="evidence" value="ECO:0007669"/>
    <property type="project" value="UniProtKB-KW"/>
</dbReference>
<dbReference type="Proteomes" id="UP000006362">
    <property type="component" value="Chromosome"/>
</dbReference>
<dbReference type="PANTHER" id="PTHR42695">
    <property type="entry name" value="GLUTAMINE AMIDOTRANSFERASE YLR126C-RELATED"/>
    <property type="match status" value="1"/>
</dbReference>
<dbReference type="CDD" id="cd01741">
    <property type="entry name" value="GATase1_1"/>
    <property type="match status" value="1"/>
</dbReference>
<dbReference type="STRING" id="648996.Theam_0755"/>
<keyword evidence="2" id="KW-0315">Glutamine amidotransferase</keyword>
<sequence>MKLAAVKNIEFEDLGSFKELFERRGVECKEFEAYNGEFPSPEEFDILVVLGGPMGVYEEEKYPFLKEEKELIAQAYRAGKKLLGVCLGCQLIADTFGGKVYKGEWGKEIGWKPIYPQMELELLYRDPITVFHWHGDTFDLPKGAVKLASSAMYKNQAFRIGRQVVGLQFHLEVTPEGIEKWIEAYKNELQEEGISKEEILATPQEWKKLKLYADVFVEFFLRL</sequence>
<reference evidence="2" key="1">
    <citation type="submission" date="2011-01" db="EMBL/GenBank/DDBJ databases">
        <title>Complete sequence of chromosome of Thermovibrio ammonificans HB-1.</title>
        <authorList>
            <consortium name="US DOE Joint Genome Institute"/>
            <person name="Lucas S."/>
            <person name="Copeland A."/>
            <person name="Lapidus A."/>
            <person name="Cheng J.-F."/>
            <person name="Goodwin L."/>
            <person name="Pitluck S."/>
            <person name="Davenport K."/>
            <person name="Detter J.C."/>
            <person name="Han C."/>
            <person name="Tapia R."/>
            <person name="Land M."/>
            <person name="Hauser L."/>
            <person name="Kyrpides N."/>
            <person name="Ivanova N."/>
            <person name="Ovchinnikova G."/>
            <person name="Vetriani C."/>
            <person name="Woyke T."/>
        </authorList>
    </citation>
    <scope>NUCLEOTIDE SEQUENCE [LARGE SCALE GENOMIC DNA]</scope>
    <source>
        <strain evidence="2">HB-1</strain>
    </source>
</reference>
<keyword evidence="3" id="KW-1185">Reference proteome</keyword>
<dbReference type="InterPro" id="IPR044992">
    <property type="entry name" value="ChyE-like"/>
</dbReference>
<dbReference type="AlphaFoldDB" id="E8T6D8"/>
<organism evidence="2 3">
    <name type="scientific">Thermovibrio ammonificans (strain DSM 15698 / JCM 12110 / HB-1)</name>
    <dbReference type="NCBI Taxonomy" id="648996"/>
    <lineage>
        <taxon>Bacteria</taxon>
        <taxon>Pseudomonadati</taxon>
        <taxon>Aquificota</taxon>
        <taxon>Aquificia</taxon>
        <taxon>Desulfurobacteriales</taxon>
        <taxon>Desulfurobacteriaceae</taxon>
        <taxon>Thermovibrio</taxon>
    </lineage>
</organism>
<dbReference type="HOGENOM" id="CLU_054974_3_3_0"/>
<dbReference type="RefSeq" id="WP_013537508.1">
    <property type="nucleotide sequence ID" value="NC_014926.1"/>
</dbReference>